<keyword evidence="3" id="KW-1185">Reference proteome</keyword>
<dbReference type="OrthoDB" id="3849664at2"/>
<gene>
    <name evidence="2" type="ORF">C7M71_016375</name>
</gene>
<proteinExistence type="predicted"/>
<evidence type="ECO:0000256" key="1">
    <source>
        <dbReference type="SAM" id="SignalP"/>
    </source>
</evidence>
<dbReference type="Proteomes" id="UP000249340">
    <property type="component" value="Chromosome"/>
</dbReference>
<sequence length="386" mass="39835">MSRVTASITAVVLAAAPALFFSAPAPASAAVTVQQVRASDLGPGRPWIRLEDDPSNVGKTPGIERVAPFADPVRFNGSLHLAVGPGEQSQAAHYFSQKIPLGTIAATRLSYDSFVDSAKSTATGTAANLQLPMTCQGAFTTISFQPQLATDSQGRSGVVPDTWQNFVSSGSSLWRTSRAVPTVPSLPAGADAPLSAYVAACTAPGDGVLGVIGNVGRLGDPTATLDTYVDNLTVHGVVYDFAVQPLAQGHIGLANTTPGRPCRSANGTIVFTDPTTGPFYRSVGTRLVFSQGRRLRPGDLTVTANGRPVTLTPGPDNTLTAVLAPAPARDLAPGGTYLTPFTVSFAHGVYSEGGQGGALIVTAELLARGYVPLQETGVLARTRLRG</sequence>
<reference evidence="3" key="1">
    <citation type="submission" date="2018-07" db="EMBL/GenBank/DDBJ databases">
        <title>Streptacidiphilus bronchialis DSM 106435 chromosome.</title>
        <authorList>
            <person name="Batra D."/>
            <person name="Gulvik C.A."/>
        </authorList>
    </citation>
    <scope>NUCLEOTIDE SEQUENCE [LARGE SCALE GENOMIC DNA]</scope>
    <source>
        <strain evidence="3">DSM 106435</strain>
    </source>
</reference>
<dbReference type="AlphaFoldDB" id="A0A345SYF6"/>
<evidence type="ECO:0000313" key="2">
    <source>
        <dbReference type="EMBL" id="AXI78761.1"/>
    </source>
</evidence>
<dbReference type="RefSeq" id="WP_111489619.1">
    <property type="nucleotide sequence ID" value="NZ_CP031264.1"/>
</dbReference>
<keyword evidence="1" id="KW-0732">Signal</keyword>
<dbReference type="KEGG" id="stri:C7M71_016375"/>
<feature type="signal peptide" evidence="1">
    <location>
        <begin position="1"/>
        <end position="29"/>
    </location>
</feature>
<feature type="chain" id="PRO_5016807103" evidence="1">
    <location>
        <begin position="30"/>
        <end position="386"/>
    </location>
</feature>
<evidence type="ECO:0000313" key="3">
    <source>
        <dbReference type="Proteomes" id="UP000249340"/>
    </source>
</evidence>
<dbReference type="EMBL" id="CP031264">
    <property type="protein sequence ID" value="AXI78761.1"/>
    <property type="molecule type" value="Genomic_DNA"/>
</dbReference>
<protein>
    <submittedName>
        <fullName evidence="2">Uncharacterized protein</fullName>
    </submittedName>
</protein>
<name>A0A345SYF6_9ACTN</name>
<organism evidence="2 3">
    <name type="scientific">Peterkaempfera bronchialis</name>
    <dbReference type="NCBI Taxonomy" id="2126346"/>
    <lineage>
        <taxon>Bacteria</taxon>
        <taxon>Bacillati</taxon>
        <taxon>Actinomycetota</taxon>
        <taxon>Actinomycetes</taxon>
        <taxon>Kitasatosporales</taxon>
        <taxon>Streptomycetaceae</taxon>
        <taxon>Peterkaempfera</taxon>
    </lineage>
</organism>
<accession>A0A345SYF6</accession>